<sequence>MADVPSPDGVDRGDGPLAPAGSARALRGAVESAHARHGDGPAPQFSEDGGGSVFDAHGRCARVQPLGSRTRITLSSDGSTVAEAEVDTDRLVDRLGLVGTAYDALAAALVEENGPGTRPD</sequence>
<feature type="region of interest" description="Disordered" evidence="1">
    <location>
        <begin position="1"/>
        <end position="53"/>
    </location>
</feature>
<reference evidence="2 3" key="1">
    <citation type="submission" date="2023-02" db="EMBL/GenBank/DDBJ databases">
        <title>Genome sequencing required for Actinomycetospora new species description.</title>
        <authorList>
            <person name="Saimee Y."/>
            <person name="Duangmal K."/>
        </authorList>
    </citation>
    <scope>NUCLEOTIDE SEQUENCE [LARGE SCALE GENOMIC DNA]</scope>
    <source>
        <strain evidence="2 3">DW7H6</strain>
    </source>
</reference>
<evidence type="ECO:0008006" key="4">
    <source>
        <dbReference type="Google" id="ProtNLM"/>
    </source>
</evidence>
<dbReference type="RefSeq" id="WP_274199945.1">
    <property type="nucleotide sequence ID" value="NZ_JAQZAO010000003.1"/>
</dbReference>
<comment type="caution">
    <text evidence="2">The sequence shown here is derived from an EMBL/GenBank/DDBJ whole genome shotgun (WGS) entry which is preliminary data.</text>
</comment>
<protein>
    <recommendedName>
        <fullName evidence="4">YbaB/EbfC DNA-binding family protein</fullName>
    </recommendedName>
</protein>
<evidence type="ECO:0000313" key="3">
    <source>
        <dbReference type="Proteomes" id="UP001300763"/>
    </source>
</evidence>
<organism evidence="2 3">
    <name type="scientific">Actinomycetospora lemnae</name>
    <dbReference type="NCBI Taxonomy" id="3019891"/>
    <lineage>
        <taxon>Bacteria</taxon>
        <taxon>Bacillati</taxon>
        <taxon>Actinomycetota</taxon>
        <taxon>Actinomycetes</taxon>
        <taxon>Pseudonocardiales</taxon>
        <taxon>Pseudonocardiaceae</taxon>
        <taxon>Actinomycetospora</taxon>
    </lineage>
</organism>
<evidence type="ECO:0000256" key="1">
    <source>
        <dbReference type="SAM" id="MobiDB-lite"/>
    </source>
</evidence>
<dbReference type="EMBL" id="JAQZAO010000003">
    <property type="protein sequence ID" value="MDD7965403.1"/>
    <property type="molecule type" value="Genomic_DNA"/>
</dbReference>
<gene>
    <name evidence="2" type="ORF">PGB27_08570</name>
</gene>
<accession>A0ABT5SUI2</accession>
<proteinExistence type="predicted"/>
<name>A0ABT5SUI2_9PSEU</name>
<keyword evidence="3" id="KW-1185">Reference proteome</keyword>
<dbReference type="Proteomes" id="UP001300763">
    <property type="component" value="Unassembled WGS sequence"/>
</dbReference>
<evidence type="ECO:0000313" key="2">
    <source>
        <dbReference type="EMBL" id="MDD7965403.1"/>
    </source>
</evidence>